<organism evidence="15 16">
    <name type="scientific">Megalurothrips usitatus</name>
    <name type="common">bean blossom thrips</name>
    <dbReference type="NCBI Taxonomy" id="439358"/>
    <lineage>
        <taxon>Eukaryota</taxon>
        <taxon>Metazoa</taxon>
        <taxon>Ecdysozoa</taxon>
        <taxon>Arthropoda</taxon>
        <taxon>Hexapoda</taxon>
        <taxon>Insecta</taxon>
        <taxon>Pterygota</taxon>
        <taxon>Neoptera</taxon>
        <taxon>Paraneoptera</taxon>
        <taxon>Thysanoptera</taxon>
        <taxon>Terebrantia</taxon>
        <taxon>Thripoidea</taxon>
        <taxon>Thripidae</taxon>
        <taxon>Megalurothrips</taxon>
    </lineage>
</organism>
<comment type="caution">
    <text evidence="15">The sequence shown here is derived from an EMBL/GenBank/DDBJ whole genome shotgun (WGS) entry which is preliminary data.</text>
</comment>
<evidence type="ECO:0000256" key="7">
    <source>
        <dbReference type="ARBA" id="ARBA00023242"/>
    </source>
</evidence>
<evidence type="ECO:0000256" key="1">
    <source>
        <dbReference type="ARBA" id="ARBA00004123"/>
    </source>
</evidence>
<dbReference type="Gene3D" id="6.10.280.120">
    <property type="entry name" value="Growth arrest and DNA-damage-inducible proteins-interacting protein 1"/>
    <property type="match status" value="1"/>
</dbReference>
<evidence type="ECO:0000256" key="2">
    <source>
        <dbReference type="ARBA" id="ARBA00004173"/>
    </source>
</evidence>
<keyword evidence="9" id="KW-0131">Cell cycle</keyword>
<keyword evidence="6" id="KW-0496">Mitochondrion</keyword>
<evidence type="ECO:0000256" key="13">
    <source>
        <dbReference type="ARBA" id="ARBA00060144"/>
    </source>
</evidence>
<keyword evidence="16" id="KW-1185">Reference proteome</keyword>
<dbReference type="GO" id="GO:1990904">
    <property type="term" value="C:ribonucleoprotein complex"/>
    <property type="evidence" value="ECO:0007669"/>
    <property type="project" value="UniProtKB-KW"/>
</dbReference>
<comment type="similarity">
    <text evidence="3">Belongs to the mitochondrion-specific ribosomal protein mL64 family.</text>
</comment>
<dbReference type="PANTHER" id="PTHR31761">
    <property type="entry name" value="GROWTH ARREST AND DNA DAMAGE-INDUCIBLE PROTEINS-INTERACTING PROTEIN 1 GADD45GIP1"/>
    <property type="match status" value="1"/>
</dbReference>
<evidence type="ECO:0000256" key="8">
    <source>
        <dbReference type="ARBA" id="ARBA00023274"/>
    </source>
</evidence>
<comment type="subcellular location">
    <subcellularLocation>
        <location evidence="2">Mitochondrion</location>
    </subcellularLocation>
    <subcellularLocation>
        <location evidence="1">Nucleus</location>
    </subcellularLocation>
</comment>
<dbReference type="GO" id="GO:0005840">
    <property type="term" value="C:ribosome"/>
    <property type="evidence" value="ECO:0007669"/>
    <property type="project" value="UniProtKB-KW"/>
</dbReference>
<dbReference type="GO" id="GO:0005739">
    <property type="term" value="C:mitochondrion"/>
    <property type="evidence" value="ECO:0007669"/>
    <property type="project" value="UniProtKB-SubCell"/>
</dbReference>
<keyword evidence="8" id="KW-0687">Ribonucleoprotein</keyword>
<evidence type="ECO:0000256" key="3">
    <source>
        <dbReference type="ARBA" id="ARBA00005421"/>
    </source>
</evidence>
<dbReference type="InterPro" id="IPR043035">
    <property type="entry name" value="Ribosomal_mL64_sf"/>
</dbReference>
<dbReference type="PANTHER" id="PTHR31761:SF1">
    <property type="entry name" value="LARGE RIBOSOMAL SUBUNIT PROTEIN ML64"/>
    <property type="match status" value="1"/>
</dbReference>
<evidence type="ECO:0000256" key="6">
    <source>
        <dbReference type="ARBA" id="ARBA00023128"/>
    </source>
</evidence>
<feature type="coiled-coil region" evidence="14">
    <location>
        <begin position="233"/>
        <end position="260"/>
    </location>
</feature>
<protein>
    <recommendedName>
        <fullName evidence="11">Large ribosomal subunit protein mL64</fullName>
    </recommendedName>
    <alternativeName>
        <fullName evidence="10">39S ribosomal protein L59, mitochondrial</fullName>
    </alternativeName>
    <alternativeName>
        <fullName evidence="12">Growth arrest and DNA damage-inducible proteins-interacting protein 1</fullName>
    </alternativeName>
</protein>
<name>A0AAV7XWW4_9NEOP</name>
<evidence type="ECO:0000256" key="5">
    <source>
        <dbReference type="ARBA" id="ARBA00023054"/>
    </source>
</evidence>
<keyword evidence="7" id="KW-0539">Nucleus</keyword>
<evidence type="ECO:0000313" key="16">
    <source>
        <dbReference type="Proteomes" id="UP001075354"/>
    </source>
</evidence>
<reference evidence="15" key="1">
    <citation type="submission" date="2022-12" db="EMBL/GenBank/DDBJ databases">
        <title>Chromosome-level genome assembly of the bean flower thrips Megalurothrips usitatus.</title>
        <authorList>
            <person name="Ma L."/>
            <person name="Liu Q."/>
            <person name="Li H."/>
            <person name="Cai W."/>
        </authorList>
    </citation>
    <scope>NUCLEOTIDE SEQUENCE</scope>
    <source>
        <strain evidence="15">Cailab_2022a</strain>
    </source>
</reference>
<dbReference type="Pfam" id="PF10147">
    <property type="entry name" value="CR6_interact"/>
    <property type="match status" value="1"/>
</dbReference>
<keyword evidence="4" id="KW-0689">Ribosomal protein</keyword>
<evidence type="ECO:0000256" key="12">
    <source>
        <dbReference type="ARBA" id="ARBA00035485"/>
    </source>
</evidence>
<sequence length="283" mass="32950">MTSLSGLLPTFSKENGRLFISGQLWKVLSPSFSTGACRGVKTVAAEEATLPDLDHVDADAEDQDTSAEAERIQKIRDISGLRPNHRNIVHRVCPTEEKVLPHHYTTYYNKRMFGRYGYASGVNPGLCWPTQEQLAEIKEYERVAYPYSIMEVAKRELEKEEAEKERILSRDAEVADKYQKMLKLKEEFLKRKVKEKEEAEAAKAFKNRLIEEVRLHFNYTINERDERFRLEVKERAKQLREKEKLEKKTLKKEKQAVDKAAKFEIQKKQLLAEEERKAAVKST</sequence>
<keyword evidence="5 14" id="KW-0175">Coiled coil</keyword>
<evidence type="ECO:0000256" key="14">
    <source>
        <dbReference type="SAM" id="Coils"/>
    </source>
</evidence>
<evidence type="ECO:0000256" key="11">
    <source>
        <dbReference type="ARBA" id="ARBA00035184"/>
    </source>
</evidence>
<dbReference type="AlphaFoldDB" id="A0AAV7XWW4"/>
<accession>A0AAV7XWW4</accession>
<comment type="function">
    <text evidence="13">Acts as a negative regulator of G1 to S cell cycle phase progression by inhibiting cyclin-dependent kinases. Inhibitory effects are additive with GADD45 proteins but also occur in the absence of GADD45 proteins. Acts as a repressor of the orphan nuclear receptor NR4A1 by inhibiting AB domain-mediated transcriptional activity. May be involved in the hormone-mediated regulation of NR4A1 transcriptional activity. May play a role in mitochondrial protein synthesis.</text>
</comment>
<proteinExistence type="inferred from homology"/>
<dbReference type="InterPro" id="IPR018472">
    <property type="entry name" value="Ribosomal_mL64"/>
</dbReference>
<evidence type="ECO:0000256" key="10">
    <source>
        <dbReference type="ARBA" id="ARBA00030700"/>
    </source>
</evidence>
<evidence type="ECO:0000256" key="9">
    <source>
        <dbReference type="ARBA" id="ARBA00023306"/>
    </source>
</evidence>
<dbReference type="GO" id="GO:0005634">
    <property type="term" value="C:nucleus"/>
    <property type="evidence" value="ECO:0007669"/>
    <property type="project" value="UniProtKB-SubCell"/>
</dbReference>
<gene>
    <name evidence="15" type="ORF">ONE63_006290</name>
</gene>
<dbReference type="Proteomes" id="UP001075354">
    <property type="component" value="Chromosome 3"/>
</dbReference>
<dbReference type="EMBL" id="JAPTSV010000003">
    <property type="protein sequence ID" value="KAJ1529517.1"/>
    <property type="molecule type" value="Genomic_DNA"/>
</dbReference>
<evidence type="ECO:0000313" key="15">
    <source>
        <dbReference type="EMBL" id="KAJ1529517.1"/>
    </source>
</evidence>
<evidence type="ECO:0000256" key="4">
    <source>
        <dbReference type="ARBA" id="ARBA00022980"/>
    </source>
</evidence>